<dbReference type="OrthoDB" id="126242at2759"/>
<keyword evidence="2" id="KW-1185">Reference proteome</keyword>
<dbReference type="OMA" id="KEHACLD"/>
<dbReference type="VEuPathDB" id="FungiDB:PITG_15769"/>
<dbReference type="KEGG" id="pif:PITG_15769"/>
<dbReference type="GeneID" id="9475578"/>
<evidence type="ECO:0000313" key="1">
    <source>
        <dbReference type="EMBL" id="EEY64524.1"/>
    </source>
</evidence>
<dbReference type="AlphaFoldDB" id="D0NSH9"/>
<reference evidence="2" key="1">
    <citation type="journal article" date="2009" name="Nature">
        <title>Genome sequence and analysis of the Irish potato famine pathogen Phytophthora infestans.</title>
        <authorList>
            <consortium name="The Broad Institute Genome Sequencing Platform"/>
            <person name="Haas B.J."/>
            <person name="Kamoun S."/>
            <person name="Zody M.C."/>
            <person name="Jiang R.H."/>
            <person name="Handsaker R.E."/>
            <person name="Cano L.M."/>
            <person name="Grabherr M."/>
            <person name="Kodira C.D."/>
            <person name="Raffaele S."/>
            <person name="Torto-Alalibo T."/>
            <person name="Bozkurt T.O."/>
            <person name="Ah-Fong A.M."/>
            <person name="Alvarado L."/>
            <person name="Anderson V.L."/>
            <person name="Armstrong M.R."/>
            <person name="Avrova A."/>
            <person name="Baxter L."/>
            <person name="Beynon J."/>
            <person name="Boevink P.C."/>
            <person name="Bollmann S.R."/>
            <person name="Bos J.I."/>
            <person name="Bulone V."/>
            <person name="Cai G."/>
            <person name="Cakir C."/>
            <person name="Carrington J.C."/>
            <person name="Chawner M."/>
            <person name="Conti L."/>
            <person name="Costanzo S."/>
            <person name="Ewan R."/>
            <person name="Fahlgren N."/>
            <person name="Fischbach M.A."/>
            <person name="Fugelstad J."/>
            <person name="Gilroy E.M."/>
            <person name="Gnerre S."/>
            <person name="Green P.J."/>
            <person name="Grenville-Briggs L.J."/>
            <person name="Griffith J."/>
            <person name="Grunwald N.J."/>
            <person name="Horn K."/>
            <person name="Horner N.R."/>
            <person name="Hu C.H."/>
            <person name="Huitema E."/>
            <person name="Jeong D.H."/>
            <person name="Jones A.M."/>
            <person name="Jones J.D."/>
            <person name="Jones R.W."/>
            <person name="Karlsson E.K."/>
            <person name="Kunjeti S.G."/>
            <person name="Lamour K."/>
            <person name="Liu Z."/>
            <person name="Ma L."/>
            <person name="Maclean D."/>
            <person name="Chibucos M.C."/>
            <person name="McDonald H."/>
            <person name="McWalters J."/>
            <person name="Meijer H.J."/>
            <person name="Morgan W."/>
            <person name="Morris P.F."/>
            <person name="Munro C.A."/>
            <person name="O'Neill K."/>
            <person name="Ospina-Giraldo M."/>
            <person name="Pinzon A."/>
            <person name="Pritchard L."/>
            <person name="Ramsahoye B."/>
            <person name="Ren Q."/>
            <person name="Restrepo S."/>
            <person name="Roy S."/>
            <person name="Sadanandom A."/>
            <person name="Savidor A."/>
            <person name="Schornack S."/>
            <person name="Schwartz D.C."/>
            <person name="Schumann U.D."/>
            <person name="Schwessinger B."/>
            <person name="Seyer L."/>
            <person name="Sharpe T."/>
            <person name="Silvar C."/>
            <person name="Song J."/>
            <person name="Studholme D.J."/>
            <person name="Sykes S."/>
            <person name="Thines M."/>
            <person name="van de Vondervoort P.J."/>
            <person name="Phuntumart V."/>
            <person name="Wawra S."/>
            <person name="Weide R."/>
            <person name="Win J."/>
            <person name="Young C."/>
            <person name="Zhou S."/>
            <person name="Fry W."/>
            <person name="Meyers B.C."/>
            <person name="van West P."/>
            <person name="Ristaino J."/>
            <person name="Govers F."/>
            <person name="Birch P.R."/>
            <person name="Whisson S.C."/>
            <person name="Judelson H.S."/>
            <person name="Nusbaum C."/>
        </authorList>
    </citation>
    <scope>NUCLEOTIDE SEQUENCE [LARGE SCALE GENOMIC DNA]</scope>
    <source>
        <strain evidence="2">T30-4</strain>
    </source>
</reference>
<protein>
    <submittedName>
        <fullName evidence="1">Uncharacterized protein</fullName>
    </submittedName>
</protein>
<gene>
    <name evidence="1" type="ORF">PITG_15769</name>
</gene>
<evidence type="ECO:0000313" key="2">
    <source>
        <dbReference type="Proteomes" id="UP000006643"/>
    </source>
</evidence>
<dbReference type="Proteomes" id="UP000006643">
    <property type="component" value="Unassembled WGS sequence"/>
</dbReference>
<dbReference type="HOGENOM" id="CLU_2019746_0_0_1"/>
<organism evidence="1 2">
    <name type="scientific">Phytophthora infestans (strain T30-4)</name>
    <name type="common">Potato late blight agent</name>
    <dbReference type="NCBI Taxonomy" id="403677"/>
    <lineage>
        <taxon>Eukaryota</taxon>
        <taxon>Sar</taxon>
        <taxon>Stramenopiles</taxon>
        <taxon>Oomycota</taxon>
        <taxon>Peronosporomycetes</taxon>
        <taxon>Peronosporales</taxon>
        <taxon>Peronosporaceae</taxon>
        <taxon>Phytophthora</taxon>
    </lineage>
</organism>
<accession>D0NSH9</accession>
<name>D0NSH9_PHYIT</name>
<proteinExistence type="predicted"/>
<dbReference type="EMBL" id="DS028157">
    <property type="protein sequence ID" value="EEY64524.1"/>
    <property type="molecule type" value="Genomic_DNA"/>
</dbReference>
<dbReference type="RefSeq" id="XP_002898027.1">
    <property type="nucleotide sequence ID" value="XM_002897981.1"/>
</dbReference>
<sequence>MHLPFRMPSPRGLCSTAEHIRHRREKRYYKLLRLFADRVGQHQLNNRKYLAPSPASVGQYCARQKSVRVETISAAWKQSAIIYSALCEQLMRSLKVRKALRVDHSVKFYRPGRRAAPDALRKS</sequence>
<dbReference type="InParanoid" id="D0NSH9"/>